<evidence type="ECO:0000313" key="2">
    <source>
        <dbReference type="Proteomes" id="UP000305541"/>
    </source>
</evidence>
<dbReference type="InterPro" id="IPR005564">
    <property type="entry name" value="Major_capsid_GpE"/>
</dbReference>
<dbReference type="AlphaFoldDB" id="A0A5R9BY97"/>
<dbReference type="RefSeq" id="WP_138473819.1">
    <property type="nucleotide sequence ID" value="NZ_VBTH01000002.1"/>
</dbReference>
<proteinExistence type="predicted"/>
<dbReference type="Pfam" id="PF03864">
    <property type="entry name" value="Phage_cap_E"/>
    <property type="match status" value="1"/>
</dbReference>
<gene>
    <name evidence="1" type="ORF">FEZ51_02115</name>
</gene>
<dbReference type="Proteomes" id="UP000305541">
    <property type="component" value="Unassembled WGS sequence"/>
</dbReference>
<sequence>MSENIFDLVTSPALATFWTENQKDVQPWLGDELFPSSKQLGMDISWFKGSRGANIALRPATLDSSVIPRDRNGFQRITERALFFKESKYIDENLRQQLLMLASSNNPAYQAIVARIFDDQTSLVSAASISREIMRMQALTTGGVVVTGNDQRYIVDYNMNQNHKGTAKVAWDDPKSNPLDDFDRVQTIIGEDEGTTITRAVMNKRTWNKLVSNERIKANILANNANTALASIPKAVMLSYIADNYNIQIAIYDKGYTDVASGKFVKFIPDDIVSFIPNGNLGETIFGTTPEEADLISSNVANVSIVDTGVAITTMVKADPVNVETKVSQFVLPSFENIDSLYILDVSKGDDISKPASK</sequence>
<evidence type="ECO:0000313" key="1">
    <source>
        <dbReference type="EMBL" id="TLQ05475.1"/>
    </source>
</evidence>
<name>A0A5R9BY97_9LACO</name>
<accession>A0A5R9BY97</accession>
<dbReference type="EMBL" id="VBTH01000002">
    <property type="protein sequence ID" value="TLQ05475.1"/>
    <property type="molecule type" value="Genomic_DNA"/>
</dbReference>
<comment type="caution">
    <text evidence="1">The sequence shown here is derived from an EMBL/GenBank/DDBJ whole genome shotgun (WGS) entry which is preliminary data.</text>
</comment>
<dbReference type="Gene3D" id="3.90.1690.10">
    <property type="entry name" value="phage-related protein like domain"/>
    <property type="match status" value="1"/>
</dbReference>
<dbReference type="OrthoDB" id="47969at2"/>
<protein>
    <submittedName>
        <fullName evidence="1">Major capsid protein E</fullName>
    </submittedName>
</protein>
<organism evidence="1 2">
    <name type="scientific">Pediococcus stilesii</name>
    <dbReference type="NCBI Taxonomy" id="331679"/>
    <lineage>
        <taxon>Bacteria</taxon>
        <taxon>Bacillati</taxon>
        <taxon>Bacillota</taxon>
        <taxon>Bacilli</taxon>
        <taxon>Lactobacillales</taxon>
        <taxon>Lactobacillaceae</taxon>
        <taxon>Pediococcus</taxon>
    </lineage>
</organism>
<dbReference type="InterPro" id="IPR053738">
    <property type="entry name" value="Lambda_capsid_assembly"/>
</dbReference>
<reference evidence="1 2" key="1">
    <citation type="submission" date="2019-05" db="EMBL/GenBank/DDBJ databases">
        <title>The metagenome of a microbial culture collection derived from dairy environment covers the genomic content of the human microbiome.</title>
        <authorList>
            <person name="Roder T."/>
            <person name="Wuthrich D."/>
            <person name="Sattari Z."/>
            <person name="Von Ah U."/>
            <person name="Bar C."/>
            <person name="Ronchi F."/>
            <person name="Macpherson A.J."/>
            <person name="Ganal-Vonarburg S.C."/>
            <person name="Bruggmann R."/>
            <person name="Vergeres G."/>
        </authorList>
    </citation>
    <scope>NUCLEOTIDE SEQUENCE [LARGE SCALE GENOMIC DNA]</scope>
    <source>
        <strain evidence="1 2">FAM 18815</strain>
    </source>
</reference>